<evidence type="ECO:0008006" key="3">
    <source>
        <dbReference type="Google" id="ProtNLM"/>
    </source>
</evidence>
<dbReference type="SUPFAM" id="SSF54909">
    <property type="entry name" value="Dimeric alpha+beta barrel"/>
    <property type="match status" value="1"/>
</dbReference>
<accession>A0A507AXR4</accession>
<dbReference type="EMBL" id="SKBQ01000048">
    <property type="protein sequence ID" value="TPX11546.1"/>
    <property type="molecule type" value="Genomic_DNA"/>
</dbReference>
<dbReference type="AlphaFoldDB" id="A0A507AXR4"/>
<dbReference type="GeneID" id="41975204"/>
<comment type="caution">
    <text evidence="1">The sequence shown here is derived from an EMBL/GenBank/DDBJ whole genome shotgun (WGS) entry which is preliminary data.</text>
</comment>
<dbReference type="Proteomes" id="UP000319257">
    <property type="component" value="Unassembled WGS sequence"/>
</dbReference>
<keyword evidence="2" id="KW-1185">Reference proteome</keyword>
<reference evidence="1 2" key="1">
    <citation type="submission" date="2019-06" db="EMBL/GenBank/DDBJ databases">
        <title>Draft genome sequence of the filamentous fungus Phialemoniopsis curvata isolated from diesel fuel.</title>
        <authorList>
            <person name="Varaljay V.A."/>
            <person name="Lyon W.J."/>
            <person name="Crouch A.L."/>
            <person name="Drake C.E."/>
            <person name="Hollomon J.M."/>
            <person name="Nadeau L.J."/>
            <person name="Nunn H.S."/>
            <person name="Stevenson B.S."/>
            <person name="Bojanowski C.L."/>
            <person name="Crookes-Goodson W.J."/>
        </authorList>
    </citation>
    <scope>NUCLEOTIDE SEQUENCE [LARGE SCALE GENOMIC DNA]</scope>
    <source>
        <strain evidence="1 2">D216</strain>
    </source>
</reference>
<sequence length="231" mass="25958">MFVIVPLCDVPSREKSDRVSPLQMLLNLISDVASFTREKELDCLSYGWFRSAGDTDSVPHHWIRGLEVYKFPEANRKIHRAGKAYQAFREGAVAEALLNGYPDVRFWSPIAGFMTRAPVDFESKSQRASPWYIGIQDLVPRNGSRSRLLEVLHSVAKVAETSPGVESFWVLERSDKEDGDDLILFSAFVSKAKFDTFVFSEQAAAWNAVRELCQNTTTTTWLGSGIGFVGR</sequence>
<name>A0A507AXR4_9PEZI</name>
<dbReference type="InterPro" id="IPR011008">
    <property type="entry name" value="Dimeric_a/b-barrel"/>
</dbReference>
<gene>
    <name evidence="1" type="ORF">E0L32_007757</name>
</gene>
<organism evidence="1 2">
    <name type="scientific">Thyridium curvatum</name>
    <dbReference type="NCBI Taxonomy" id="1093900"/>
    <lineage>
        <taxon>Eukaryota</taxon>
        <taxon>Fungi</taxon>
        <taxon>Dikarya</taxon>
        <taxon>Ascomycota</taxon>
        <taxon>Pezizomycotina</taxon>
        <taxon>Sordariomycetes</taxon>
        <taxon>Sordariomycetidae</taxon>
        <taxon>Thyridiales</taxon>
        <taxon>Thyridiaceae</taxon>
        <taxon>Thyridium</taxon>
    </lineage>
</organism>
<dbReference type="InParanoid" id="A0A507AXR4"/>
<dbReference type="RefSeq" id="XP_030993257.1">
    <property type="nucleotide sequence ID" value="XM_031142536.1"/>
</dbReference>
<evidence type="ECO:0000313" key="2">
    <source>
        <dbReference type="Proteomes" id="UP000319257"/>
    </source>
</evidence>
<protein>
    <recommendedName>
        <fullName evidence="3">ABM domain-containing protein</fullName>
    </recommendedName>
</protein>
<proteinExistence type="predicted"/>
<dbReference type="Gene3D" id="3.30.70.100">
    <property type="match status" value="1"/>
</dbReference>
<evidence type="ECO:0000313" key="1">
    <source>
        <dbReference type="EMBL" id="TPX11546.1"/>
    </source>
</evidence>
<dbReference type="OrthoDB" id="5361133at2759"/>